<dbReference type="InterPro" id="IPR008792">
    <property type="entry name" value="PQQD"/>
</dbReference>
<sequence length="87" mass="9952">MTDQNWIPQRTTGLFTRRSDTGTLIETYHDAYETNHVGAFIWSQCGIGLNAGEIVERTAEKYQAQPDEVRDTVSAFLEELQQRGFLK</sequence>
<comment type="caution">
    <text evidence="1">The sequence shown here is derived from an EMBL/GenBank/DDBJ whole genome shotgun (WGS) entry which is preliminary data.</text>
</comment>
<evidence type="ECO:0000313" key="2">
    <source>
        <dbReference type="Proteomes" id="UP001592531"/>
    </source>
</evidence>
<reference evidence="1 2" key="1">
    <citation type="submission" date="2024-09" db="EMBL/GenBank/DDBJ databases">
        <authorList>
            <person name="Lee S.D."/>
        </authorList>
    </citation>
    <scope>NUCLEOTIDE SEQUENCE [LARGE SCALE GENOMIC DNA]</scope>
    <source>
        <strain evidence="1 2">N8-3</strain>
    </source>
</reference>
<keyword evidence="2" id="KW-1185">Reference proteome</keyword>
<gene>
    <name evidence="1" type="ORF">ACEZDE_14495</name>
</gene>
<accession>A0ABV6VVW8</accession>
<dbReference type="EMBL" id="JBHFAB010000009">
    <property type="protein sequence ID" value="MFC1417843.1"/>
    <property type="molecule type" value="Genomic_DNA"/>
</dbReference>
<dbReference type="RefSeq" id="WP_380536311.1">
    <property type="nucleotide sequence ID" value="NZ_JBHFAB010000009.1"/>
</dbReference>
<proteinExistence type="predicted"/>
<dbReference type="InterPro" id="IPR041881">
    <property type="entry name" value="PqqD_sf"/>
</dbReference>
<dbReference type="Pfam" id="PF05402">
    <property type="entry name" value="PqqD"/>
    <property type="match status" value="1"/>
</dbReference>
<dbReference type="Proteomes" id="UP001592531">
    <property type="component" value="Unassembled WGS sequence"/>
</dbReference>
<evidence type="ECO:0000313" key="1">
    <source>
        <dbReference type="EMBL" id="MFC1417843.1"/>
    </source>
</evidence>
<name>A0ABV6VVW8_9ACTN</name>
<organism evidence="1 2">
    <name type="scientific">Streptacidiphilus cavernicola</name>
    <dbReference type="NCBI Taxonomy" id="3342716"/>
    <lineage>
        <taxon>Bacteria</taxon>
        <taxon>Bacillati</taxon>
        <taxon>Actinomycetota</taxon>
        <taxon>Actinomycetes</taxon>
        <taxon>Kitasatosporales</taxon>
        <taxon>Streptomycetaceae</taxon>
        <taxon>Streptacidiphilus</taxon>
    </lineage>
</organism>
<dbReference type="Gene3D" id="1.10.10.1150">
    <property type="entry name" value="Coenzyme PQQ synthesis protein D (PqqD)"/>
    <property type="match status" value="1"/>
</dbReference>
<protein>
    <submittedName>
        <fullName evidence="1">PqqD family protein</fullName>
    </submittedName>
</protein>